<keyword evidence="8" id="KW-1015">Disulfide bond</keyword>
<keyword evidence="2" id="KW-0479">Metal-binding</keyword>
<dbReference type="AlphaFoldDB" id="A0A1Y1SGM5"/>
<dbReference type="InterPro" id="IPR009045">
    <property type="entry name" value="Zn_M74/Hedgehog-like"/>
</dbReference>
<evidence type="ECO:0000256" key="8">
    <source>
        <dbReference type="PIRSR" id="PIRSR018455-2"/>
    </source>
</evidence>
<dbReference type="Pfam" id="PF03411">
    <property type="entry name" value="Peptidase_M74"/>
    <property type="match status" value="1"/>
</dbReference>
<keyword evidence="1" id="KW-0645">Protease</keyword>
<dbReference type="GO" id="GO:0004252">
    <property type="term" value="F:serine-type endopeptidase activity"/>
    <property type="evidence" value="ECO:0007669"/>
    <property type="project" value="InterPro"/>
</dbReference>
<reference evidence="11 12" key="1">
    <citation type="submission" date="2013-04" db="EMBL/GenBank/DDBJ databases">
        <title>Oceanococcus atlanticus 22II-S10r2 Genome Sequencing.</title>
        <authorList>
            <person name="Lai Q."/>
            <person name="Li G."/>
            <person name="Shao Z."/>
        </authorList>
    </citation>
    <scope>NUCLEOTIDE SEQUENCE [LARGE SCALE GENOMIC DNA]</scope>
    <source>
        <strain evidence="11 12">22II-S10r2</strain>
    </source>
</reference>
<comment type="caution">
    <text evidence="11">The sequence shown here is derived from an EMBL/GenBank/DDBJ whole genome shotgun (WGS) entry which is preliminary data.</text>
</comment>
<feature type="region of interest" description="Disordered" evidence="9">
    <location>
        <begin position="255"/>
        <end position="282"/>
    </location>
</feature>
<feature type="disulfide bond" evidence="8">
    <location>
        <begin position="228"/>
        <end position="234"/>
    </location>
</feature>
<feature type="disulfide bond" evidence="8">
    <location>
        <begin position="198"/>
        <end position="246"/>
    </location>
</feature>
<feature type="chain" id="PRO_5012305016" evidence="10">
    <location>
        <begin position="29"/>
        <end position="292"/>
    </location>
</feature>
<feature type="signal peptide" evidence="10">
    <location>
        <begin position="1"/>
        <end position="28"/>
    </location>
</feature>
<dbReference type="EMBL" id="AQQV01000001">
    <property type="protein sequence ID" value="ORE88540.1"/>
    <property type="molecule type" value="Genomic_DNA"/>
</dbReference>
<evidence type="ECO:0000256" key="3">
    <source>
        <dbReference type="ARBA" id="ARBA00022729"/>
    </source>
</evidence>
<evidence type="ECO:0000256" key="5">
    <source>
        <dbReference type="ARBA" id="ARBA00022801"/>
    </source>
</evidence>
<keyword evidence="12" id="KW-1185">Reference proteome</keyword>
<dbReference type="Gene3D" id="3.30.1380.10">
    <property type="match status" value="1"/>
</dbReference>
<evidence type="ECO:0000256" key="6">
    <source>
        <dbReference type="ARBA" id="ARBA00022833"/>
    </source>
</evidence>
<dbReference type="NCBIfam" id="NF006947">
    <property type="entry name" value="PRK09429.1"/>
    <property type="match status" value="1"/>
</dbReference>
<evidence type="ECO:0000313" key="12">
    <source>
        <dbReference type="Proteomes" id="UP000192342"/>
    </source>
</evidence>
<keyword evidence="7" id="KW-0482">Metalloprotease</keyword>
<feature type="compositionally biased region" description="Pro residues" evidence="9">
    <location>
        <begin position="265"/>
        <end position="281"/>
    </location>
</feature>
<keyword evidence="6" id="KW-0862">Zinc</keyword>
<dbReference type="STRING" id="1317117.ATO7_01655"/>
<dbReference type="GO" id="GO:0030288">
    <property type="term" value="C:outer membrane-bounded periplasmic space"/>
    <property type="evidence" value="ECO:0007669"/>
    <property type="project" value="InterPro"/>
</dbReference>
<dbReference type="RefSeq" id="WP_083559172.1">
    <property type="nucleotide sequence ID" value="NZ_AQQV01000001.1"/>
</dbReference>
<evidence type="ECO:0000256" key="7">
    <source>
        <dbReference type="ARBA" id="ARBA00023049"/>
    </source>
</evidence>
<gene>
    <name evidence="11" type="primary">mepA</name>
    <name evidence="11" type="ORF">ATO7_01655</name>
</gene>
<evidence type="ECO:0000256" key="10">
    <source>
        <dbReference type="SAM" id="SignalP"/>
    </source>
</evidence>
<dbReference type="OrthoDB" id="1467367at2"/>
<keyword evidence="5" id="KW-0378">Hydrolase</keyword>
<evidence type="ECO:0000313" key="11">
    <source>
        <dbReference type="EMBL" id="ORE88540.1"/>
    </source>
</evidence>
<dbReference type="InterPro" id="IPR005073">
    <property type="entry name" value="Peptidase_M74"/>
</dbReference>
<dbReference type="GO" id="GO:0006508">
    <property type="term" value="P:proteolysis"/>
    <property type="evidence" value="ECO:0007669"/>
    <property type="project" value="UniProtKB-KW"/>
</dbReference>
<accession>A0A1Y1SGM5</accession>
<evidence type="ECO:0000256" key="1">
    <source>
        <dbReference type="ARBA" id="ARBA00022670"/>
    </source>
</evidence>
<feature type="compositionally biased region" description="Basic and acidic residues" evidence="9">
    <location>
        <begin position="231"/>
        <end position="241"/>
    </location>
</feature>
<feature type="region of interest" description="Disordered" evidence="9">
    <location>
        <begin position="231"/>
        <end position="250"/>
    </location>
</feature>
<proteinExistence type="predicted"/>
<dbReference type="GO" id="GO:0008237">
    <property type="term" value="F:metallopeptidase activity"/>
    <property type="evidence" value="ECO:0007669"/>
    <property type="project" value="UniProtKB-KW"/>
</dbReference>
<evidence type="ECO:0000256" key="2">
    <source>
        <dbReference type="ARBA" id="ARBA00022723"/>
    </source>
</evidence>
<organism evidence="11 12">
    <name type="scientific">Oceanococcus atlanticus</name>
    <dbReference type="NCBI Taxonomy" id="1317117"/>
    <lineage>
        <taxon>Bacteria</taxon>
        <taxon>Pseudomonadati</taxon>
        <taxon>Pseudomonadota</taxon>
        <taxon>Gammaproteobacteria</taxon>
        <taxon>Chromatiales</taxon>
        <taxon>Oceanococcaceae</taxon>
        <taxon>Oceanococcus</taxon>
    </lineage>
</organism>
<keyword evidence="4" id="KW-0574">Periplasm</keyword>
<dbReference type="Proteomes" id="UP000192342">
    <property type="component" value="Unassembled WGS sequence"/>
</dbReference>
<protein>
    <submittedName>
        <fullName evidence="11">Penicillin-insensitive murein endopeptidase</fullName>
    </submittedName>
</protein>
<dbReference type="GO" id="GO:0046872">
    <property type="term" value="F:metal ion binding"/>
    <property type="evidence" value="ECO:0007669"/>
    <property type="project" value="UniProtKB-KW"/>
</dbReference>
<feature type="compositionally biased region" description="Basic and acidic residues" evidence="9">
    <location>
        <begin position="255"/>
        <end position="264"/>
    </location>
</feature>
<sequence>MSRFATLGLRTSPWWLGALLLSPCLASASTPWESFERPTAGNAESIGEYSNGCLLGGSALPHAGPGYQVVRLERRRNFGHPELVDYLKRLGERVANRNIGTMLVADMAMPRGGRFSRGHRSHQSGLDADIWLRLDVPQLPPDQRWGYSDVPAELYVDRKTWVATDNFRWAQAELIRLAAIDDRVARIFVNPALKKNLCQRRWSEDRSWLRKVRPWWGHDAHFHVRLRCPDGDDCKDQREPPEGEGCDAEVDEWLADFRRPREPAPPRQTPATPAPTPPPPQRCQIILDIDKG</sequence>
<evidence type="ECO:0000256" key="4">
    <source>
        <dbReference type="ARBA" id="ARBA00022764"/>
    </source>
</evidence>
<evidence type="ECO:0000256" key="9">
    <source>
        <dbReference type="SAM" id="MobiDB-lite"/>
    </source>
</evidence>
<keyword evidence="3 10" id="KW-0732">Signal</keyword>
<name>A0A1Y1SGM5_9GAMM</name>
<dbReference type="SUPFAM" id="SSF55166">
    <property type="entry name" value="Hedgehog/DD-peptidase"/>
    <property type="match status" value="1"/>
</dbReference>
<dbReference type="PIRSF" id="PIRSF018455">
    <property type="entry name" value="MepA"/>
    <property type="match status" value="1"/>
</dbReference>
<feature type="disulfide bond" evidence="8">
    <location>
        <begin position="53"/>
        <end position="283"/>
    </location>
</feature>